<dbReference type="SUPFAM" id="SSF48350">
    <property type="entry name" value="GTPase activation domain, GAP"/>
    <property type="match status" value="1"/>
</dbReference>
<dbReference type="PANTHER" id="PTHR45899">
    <property type="entry name" value="RHO GTPASE ACTIVATING PROTEIN AT 15B, ISOFORM C"/>
    <property type="match status" value="1"/>
</dbReference>
<feature type="domain" description="Rho-GAP" evidence="12">
    <location>
        <begin position="906"/>
        <end position="1087"/>
    </location>
</feature>
<evidence type="ECO:0000256" key="4">
    <source>
        <dbReference type="ARBA" id="ARBA00022553"/>
    </source>
</evidence>
<dbReference type="InterPro" id="IPR013761">
    <property type="entry name" value="SAM/pointed_sf"/>
</dbReference>
<feature type="domain" description="PH" evidence="8">
    <location>
        <begin position="390"/>
        <end position="479"/>
    </location>
</feature>
<dbReference type="Pfam" id="PF00536">
    <property type="entry name" value="SAM_1"/>
    <property type="match status" value="1"/>
</dbReference>
<dbReference type="PROSITE" id="PS50115">
    <property type="entry name" value="ARFGAP"/>
    <property type="match status" value="1"/>
</dbReference>
<dbReference type="GO" id="GO:0005547">
    <property type="term" value="F:phosphatidylinositol-3,4,5-trisphosphate binding"/>
    <property type="evidence" value="ECO:0007669"/>
    <property type="project" value="InterPro"/>
</dbReference>
<dbReference type="PANTHER" id="PTHR45899:SF3">
    <property type="entry name" value="ARF-GAP WITH RHO-GAP DOMAIN, ANK REPEAT AND PH DOMAIN-CONTAINING PROTEIN 1"/>
    <property type="match status" value="1"/>
</dbReference>
<feature type="domain" description="PH" evidence="8">
    <location>
        <begin position="693"/>
        <end position="800"/>
    </location>
</feature>
<dbReference type="PROSITE" id="PS50238">
    <property type="entry name" value="RHOGAP"/>
    <property type="match status" value="1"/>
</dbReference>
<dbReference type="InterPro" id="IPR011993">
    <property type="entry name" value="PH-like_dom_sf"/>
</dbReference>
<dbReference type="InterPro" id="IPR001164">
    <property type="entry name" value="ArfGAP_dom"/>
</dbReference>
<keyword evidence="6" id="KW-0863">Zinc-finger</keyword>
<dbReference type="PROSITE" id="PS50105">
    <property type="entry name" value="SAM_DOMAIN"/>
    <property type="match status" value="1"/>
</dbReference>
<evidence type="ECO:0000259" key="9">
    <source>
        <dbReference type="PROSITE" id="PS50105"/>
    </source>
</evidence>
<dbReference type="InterPro" id="IPR052227">
    <property type="entry name" value="Arf-Rho-GAP_ANK-PH_domain"/>
</dbReference>
<keyword evidence="6" id="KW-0862">Zinc</keyword>
<evidence type="ECO:0000256" key="5">
    <source>
        <dbReference type="ARBA" id="ARBA00022737"/>
    </source>
</evidence>
<keyword evidence="14" id="KW-1185">Reference proteome</keyword>
<keyword evidence="2" id="KW-0343">GTPase activation</keyword>
<dbReference type="SMART" id="SM00324">
    <property type="entry name" value="RhoGAP"/>
    <property type="match status" value="1"/>
</dbReference>
<protein>
    <submittedName>
        <fullName evidence="13">ArfGAP with RhoGAP domain, ankyrin repeat and PH domain 1</fullName>
    </submittedName>
</protein>
<dbReference type="Gene3D" id="1.10.150.50">
    <property type="entry name" value="Transcription Factor, Ets-1"/>
    <property type="match status" value="1"/>
</dbReference>
<keyword evidence="5" id="KW-0677">Repeat</keyword>
<dbReference type="SMART" id="SM00233">
    <property type="entry name" value="PH"/>
    <property type="match status" value="5"/>
</dbReference>
<evidence type="ECO:0000259" key="12">
    <source>
        <dbReference type="PROSITE" id="PS50238"/>
    </source>
</evidence>
<feature type="domain" description="Arf-GAP" evidence="10">
    <location>
        <begin position="485"/>
        <end position="610"/>
    </location>
</feature>
<feature type="domain" description="Ras-associating" evidence="11">
    <location>
        <begin position="1119"/>
        <end position="1208"/>
    </location>
</feature>
<dbReference type="InterPro" id="IPR008936">
    <property type="entry name" value="Rho_GTPase_activation_prot"/>
</dbReference>
<dbReference type="Pfam" id="PF00169">
    <property type="entry name" value="PH"/>
    <property type="match status" value="3"/>
</dbReference>
<dbReference type="Pfam" id="PF01412">
    <property type="entry name" value="ArfGap"/>
    <property type="match status" value="1"/>
</dbReference>
<feature type="domain" description="SAM" evidence="9">
    <location>
        <begin position="9"/>
        <end position="68"/>
    </location>
</feature>
<evidence type="ECO:0000256" key="6">
    <source>
        <dbReference type="PROSITE-ProRule" id="PRU00288"/>
    </source>
</evidence>
<dbReference type="PROSITE" id="PS50003">
    <property type="entry name" value="PH_DOMAIN"/>
    <property type="match status" value="5"/>
</dbReference>
<dbReference type="CDD" id="cd13254">
    <property type="entry name" value="PH2_ARAP"/>
    <property type="match status" value="1"/>
</dbReference>
<evidence type="ECO:0000313" key="13">
    <source>
        <dbReference type="Ensembl" id="ENSCUSP00005006037.1"/>
    </source>
</evidence>
<proteinExistence type="predicted"/>
<dbReference type="InterPro" id="IPR037278">
    <property type="entry name" value="ARFGAP/RecO"/>
</dbReference>
<dbReference type="PRINTS" id="PR00405">
    <property type="entry name" value="REVINTRACTNG"/>
</dbReference>
<evidence type="ECO:0000259" key="10">
    <source>
        <dbReference type="PROSITE" id="PS50115"/>
    </source>
</evidence>
<evidence type="ECO:0000256" key="3">
    <source>
        <dbReference type="ARBA" id="ARBA00022490"/>
    </source>
</evidence>
<sequence>MEEEGSLPVAAWLSALHLDQYVENFQQSDLWSVWDCRALTDERLTRLGVLLPGHRRRILLGLQKAFAEASLPAGTQQPPASKPVPMKRHIFRVSAATGQEQPEPRCPPVAGGTPLLEPERGASLTQLPPPIPPRVGCRPPLKFSSSLSGGSPEPPPASCSHLPALEEPSPPVLGEKPPADSRARPPLPPLPAKRHQLETKCQSLKGPPLMLGSLSPSRDPPALNPLPRLLIPSGGSSWSDRDPSLHPSAPDTFPGSSSDTFSDSMEGTSATASLSPTIRAGWLDKNPPQGSYIYQKRWVKLDADYLRYFDSEKDTYSKGLIPVSSISRVSSIGDQKFEVVTNNRNFVFRAENDADRNQWIRTLQQIAEERKSKAPERTSMSFATDSATEPADKSGFLELRGFKHKLFVVVVGDKVFLYKNAEDYRLGIGITYIEMNVGNVKEVDRRGFDLTTPYRIFSFSADTEQEKEEWVEAMQQSIAEALSNSEVAERIWAAESNRFCADCGSPKPDWASINLCVVICKRCAGEHRGLGPGITKVRSLKMDRKVWTEELIELFQQFGNVTANQFWAANVPPSEAISPTSSSQERRRFLIAKYREGKYRHYHPLFGNQEELDRALCAAVTTSDLAETQALLFCGASVTCDTGDPQCPTPLALAERSGQRLQMEFLLHNKTSEPPRLEMVCSEEKHYSVHLPSITHNGFLYKTPSMVKPITERKGPEEFSRRWCTLQDGVLSYYENDRNTVPNGEIRVEEIVCLVNNPLHAHGFESTFEVYTEADRLYLFGLESPDSAREWLKSIAKSFVHPCAEELVALDFERLGRLHYKGGLTLERAQEGWFALVGSTLHVCSEDGRRQEPLQLRKLQELSIQGDHEVLVLVERRRTLYIQGERKLDFLGWVHAIQKAAGSAGDTLSEQQLTESDVPLLVDRCIDYITQCGLTSEGIYRKSGQNSKTTSLLEVLQRDARRVCLKEGEHQVDDVANTLKRFFRDLGDGLFTRRWAPDWLWATALEDEEAKIGKYRQLLAALPPVNRATLKALINHLFRVQCFSGENQMNTHNLAIVFGPTLFQTDGKDYKAGRVVEDLISHYVEIFNVNDQEMKKQQDEITAIMKMREASSSGTQQAGDFICTVYLEEKKTETEQHVKIPATMTAEELTFEILDRRKIVMKEKDYWSCFEVNEREEAERPLHYSEKVLPILHCLGTDSYLVVKKQMSMENMLIYLASRVGDCKHGMMKFREERNLLGLGLSTGFHDRYFILNHSWLRLYKEVRSQRSWSSHKPEKEWPVRNLKVYLGVKKKLRPPTCWGFTVFYENEKHEKQQWYLCCDTQADLREWFATFLQVQNGGALWPSERPKMRVARPQQDARLGNISLIPLRGNESEMRNSVAAFATDPLTLLRNV</sequence>
<dbReference type="GO" id="GO:0005886">
    <property type="term" value="C:plasma membrane"/>
    <property type="evidence" value="ECO:0007669"/>
    <property type="project" value="TreeGrafter"/>
</dbReference>
<dbReference type="InterPro" id="IPR000159">
    <property type="entry name" value="RA_dom"/>
</dbReference>
<feature type="compositionally biased region" description="Polar residues" evidence="7">
    <location>
        <begin position="254"/>
        <end position="272"/>
    </location>
</feature>
<dbReference type="SMART" id="SM00454">
    <property type="entry name" value="SAM"/>
    <property type="match status" value="1"/>
</dbReference>
<dbReference type="CDD" id="cd17226">
    <property type="entry name" value="RA_ARAP1"/>
    <property type="match status" value="1"/>
</dbReference>
<reference evidence="13" key="1">
    <citation type="submission" date="2020-10" db="EMBL/GenBank/DDBJ databases">
        <title>Catharus ustulatus (Swainson's thrush) genome, bCatUst1, primary haplotype v2.</title>
        <authorList>
            <person name="Delmore K."/>
            <person name="Vafadar M."/>
            <person name="Formenti G."/>
            <person name="Chow W."/>
            <person name="Pelan S."/>
            <person name="Howe K."/>
            <person name="Rhie A."/>
            <person name="Mountcastle J."/>
            <person name="Haase B."/>
            <person name="Fedrigo O."/>
            <person name="Jarvis E.D."/>
        </authorList>
    </citation>
    <scope>NUCLEOTIDE SEQUENCE [LARGE SCALE GENOMIC DNA]</scope>
</reference>
<reference evidence="13" key="2">
    <citation type="submission" date="2025-08" db="UniProtKB">
        <authorList>
            <consortium name="Ensembl"/>
        </authorList>
    </citation>
    <scope>IDENTIFICATION</scope>
</reference>
<dbReference type="FunFam" id="2.30.29.30:FF:000186">
    <property type="entry name" value="Arf-GAP with Rho-GAP domain, ANK repeat and PH domain-containing protein 1"/>
    <property type="match status" value="1"/>
</dbReference>
<dbReference type="Pfam" id="PF00620">
    <property type="entry name" value="RhoGAP"/>
    <property type="match status" value="1"/>
</dbReference>
<feature type="compositionally biased region" description="Low complexity" evidence="7">
    <location>
        <begin position="134"/>
        <end position="151"/>
    </location>
</feature>
<evidence type="ECO:0000313" key="14">
    <source>
        <dbReference type="Proteomes" id="UP000694563"/>
    </source>
</evidence>
<dbReference type="SUPFAM" id="SSF57863">
    <property type="entry name" value="ArfGap/RecO-like zinc finger"/>
    <property type="match status" value="1"/>
</dbReference>
<dbReference type="GO" id="GO:0005096">
    <property type="term" value="F:GTPase activator activity"/>
    <property type="evidence" value="ECO:0007669"/>
    <property type="project" value="UniProtKB-KW"/>
</dbReference>
<name>A0A8C3TY75_CATUS</name>
<reference evidence="13" key="3">
    <citation type="submission" date="2025-09" db="UniProtKB">
        <authorList>
            <consortium name="Ensembl"/>
        </authorList>
    </citation>
    <scope>IDENTIFICATION</scope>
</reference>
<dbReference type="Proteomes" id="UP000694563">
    <property type="component" value="Chromosome 2"/>
</dbReference>
<dbReference type="InterPro" id="IPR037858">
    <property type="entry name" value="RhoGAP_ARAP"/>
</dbReference>
<dbReference type="InterPro" id="IPR000198">
    <property type="entry name" value="RhoGAP_dom"/>
</dbReference>
<dbReference type="Gene3D" id="3.10.20.90">
    <property type="entry name" value="Phosphatidylinositol 3-kinase Catalytic Subunit, Chain A, domain 1"/>
    <property type="match status" value="1"/>
</dbReference>
<dbReference type="CDD" id="cd08837">
    <property type="entry name" value="ArfGap_ARAP"/>
    <property type="match status" value="1"/>
</dbReference>
<dbReference type="SUPFAM" id="SSF47769">
    <property type="entry name" value="SAM/Pointed domain"/>
    <property type="match status" value="1"/>
</dbReference>
<dbReference type="Pfam" id="PF00788">
    <property type="entry name" value="RA"/>
    <property type="match status" value="1"/>
</dbReference>
<gene>
    <name evidence="13" type="primary">PDE2A</name>
</gene>
<evidence type="ECO:0000256" key="2">
    <source>
        <dbReference type="ARBA" id="ARBA00022468"/>
    </source>
</evidence>
<keyword evidence="6" id="KW-0479">Metal-binding</keyword>
<feature type="domain" description="PH" evidence="8">
    <location>
        <begin position="276"/>
        <end position="368"/>
    </location>
</feature>
<dbReference type="SUPFAM" id="SSF50729">
    <property type="entry name" value="PH domain-like"/>
    <property type="match status" value="5"/>
</dbReference>
<evidence type="ECO:0000259" key="8">
    <source>
        <dbReference type="PROSITE" id="PS50003"/>
    </source>
</evidence>
<comment type="subcellular location">
    <subcellularLocation>
        <location evidence="1">Cytoplasm</location>
    </subcellularLocation>
</comment>
<dbReference type="InterPro" id="IPR001660">
    <property type="entry name" value="SAM"/>
</dbReference>
<dbReference type="GO" id="GO:0008270">
    <property type="term" value="F:zinc ion binding"/>
    <property type="evidence" value="ECO:0007669"/>
    <property type="project" value="UniProtKB-KW"/>
</dbReference>
<dbReference type="PROSITE" id="PS50200">
    <property type="entry name" value="RA"/>
    <property type="match status" value="1"/>
</dbReference>
<accession>A0A8C3TY75</accession>
<dbReference type="GO" id="GO:0007165">
    <property type="term" value="P:signal transduction"/>
    <property type="evidence" value="ECO:0007669"/>
    <property type="project" value="InterPro"/>
</dbReference>
<evidence type="ECO:0000256" key="1">
    <source>
        <dbReference type="ARBA" id="ARBA00004496"/>
    </source>
</evidence>
<dbReference type="Gene3D" id="1.10.220.150">
    <property type="entry name" value="Arf GTPase activating protein"/>
    <property type="match status" value="1"/>
</dbReference>
<dbReference type="InterPro" id="IPR001849">
    <property type="entry name" value="PH_domain"/>
</dbReference>
<organism evidence="13 14">
    <name type="scientific">Catharus ustulatus</name>
    <name type="common">Russet-backed thrush</name>
    <name type="synonym">Hylocichla ustulatus</name>
    <dbReference type="NCBI Taxonomy" id="91951"/>
    <lineage>
        <taxon>Eukaryota</taxon>
        <taxon>Metazoa</taxon>
        <taxon>Chordata</taxon>
        <taxon>Craniata</taxon>
        <taxon>Vertebrata</taxon>
        <taxon>Euteleostomi</taxon>
        <taxon>Archelosauria</taxon>
        <taxon>Archosauria</taxon>
        <taxon>Dinosauria</taxon>
        <taxon>Saurischia</taxon>
        <taxon>Theropoda</taxon>
        <taxon>Coelurosauria</taxon>
        <taxon>Aves</taxon>
        <taxon>Neognathae</taxon>
        <taxon>Neoaves</taxon>
        <taxon>Telluraves</taxon>
        <taxon>Australaves</taxon>
        <taxon>Passeriformes</taxon>
        <taxon>Turdidae</taxon>
        <taxon>Catharus</taxon>
    </lineage>
</organism>
<feature type="region of interest" description="Disordered" evidence="7">
    <location>
        <begin position="95"/>
        <end position="272"/>
    </location>
</feature>
<dbReference type="GO" id="GO:0005802">
    <property type="term" value="C:trans-Golgi network"/>
    <property type="evidence" value="ECO:0007669"/>
    <property type="project" value="TreeGrafter"/>
</dbReference>
<dbReference type="CDD" id="cd04385">
    <property type="entry name" value="RhoGAP_ARAP"/>
    <property type="match status" value="1"/>
</dbReference>
<keyword evidence="4" id="KW-0597">Phosphoprotein</keyword>
<dbReference type="Ensembl" id="ENSCUST00005006271.1">
    <property type="protein sequence ID" value="ENSCUSP00005006037.1"/>
    <property type="gene ID" value="ENSCUSG00005002939.1"/>
</dbReference>
<dbReference type="CDD" id="cd13256">
    <property type="entry name" value="PH3_ARAP"/>
    <property type="match status" value="1"/>
</dbReference>
<dbReference type="Gene3D" id="2.30.29.30">
    <property type="entry name" value="Pleckstrin-homology domain (PH domain)/Phosphotyrosine-binding domain (PTB)"/>
    <property type="match status" value="4"/>
</dbReference>
<evidence type="ECO:0000256" key="7">
    <source>
        <dbReference type="SAM" id="MobiDB-lite"/>
    </source>
</evidence>
<keyword evidence="3" id="KW-0963">Cytoplasm</keyword>
<dbReference type="FunFam" id="2.30.29.30:FF:000170">
    <property type="entry name" value="Arf-GAP with Rho-GAP domain, ANK repeat and PH domain-containing protein 1"/>
    <property type="match status" value="1"/>
</dbReference>
<feature type="domain" description="PH" evidence="8">
    <location>
        <begin position="811"/>
        <end position="902"/>
    </location>
</feature>
<dbReference type="GO" id="GO:0008360">
    <property type="term" value="P:regulation of cell shape"/>
    <property type="evidence" value="ECO:0007669"/>
    <property type="project" value="TreeGrafter"/>
</dbReference>
<dbReference type="SMART" id="SM00105">
    <property type="entry name" value="ArfGap"/>
    <property type="match status" value="1"/>
</dbReference>
<dbReference type="CDD" id="cd13259">
    <property type="entry name" value="PH5_ARAP"/>
    <property type="match status" value="1"/>
</dbReference>
<dbReference type="InterPro" id="IPR038508">
    <property type="entry name" value="ArfGAP_dom_sf"/>
</dbReference>
<dbReference type="Gene3D" id="1.10.555.10">
    <property type="entry name" value="Rho GTPase activation protein"/>
    <property type="match status" value="1"/>
</dbReference>
<evidence type="ECO:0000259" key="11">
    <source>
        <dbReference type="PROSITE" id="PS50200"/>
    </source>
</evidence>
<feature type="domain" description="PH" evidence="8">
    <location>
        <begin position="1221"/>
        <end position="1337"/>
    </location>
</feature>